<dbReference type="PhylomeDB" id="A0A1B0FJJ7"/>
<keyword evidence="2" id="KW-1185">Reference proteome</keyword>
<dbReference type="EnsemblMetazoa" id="GMOY003956-RA">
    <property type="protein sequence ID" value="GMOY003956-PA"/>
    <property type="gene ID" value="GMOY003956"/>
</dbReference>
<organism evidence="1 2">
    <name type="scientific">Glossina morsitans morsitans</name>
    <name type="common">Savannah tsetse fly</name>
    <dbReference type="NCBI Taxonomy" id="37546"/>
    <lineage>
        <taxon>Eukaryota</taxon>
        <taxon>Metazoa</taxon>
        <taxon>Ecdysozoa</taxon>
        <taxon>Arthropoda</taxon>
        <taxon>Hexapoda</taxon>
        <taxon>Insecta</taxon>
        <taxon>Pterygota</taxon>
        <taxon>Neoptera</taxon>
        <taxon>Endopterygota</taxon>
        <taxon>Diptera</taxon>
        <taxon>Brachycera</taxon>
        <taxon>Muscomorpha</taxon>
        <taxon>Hippoboscoidea</taxon>
        <taxon>Glossinidae</taxon>
        <taxon>Glossina</taxon>
    </lineage>
</organism>
<dbReference type="VEuPathDB" id="VectorBase:GMOY003956"/>
<name>A0A1B0FJJ7_GLOMM</name>
<dbReference type="AlphaFoldDB" id="A0A1B0FJJ7"/>
<proteinExistence type="predicted"/>
<reference evidence="1" key="1">
    <citation type="submission" date="2020-05" db="UniProtKB">
        <authorList>
            <consortium name="EnsemblMetazoa"/>
        </authorList>
    </citation>
    <scope>IDENTIFICATION</scope>
    <source>
        <strain evidence="1">Yale</strain>
    </source>
</reference>
<sequence>MKISASNLAETLEILARRDDVLYQVSVKQEWIRNILIEIFFTIEHKRDYQKKNNNNNSMLHSLLRDFLKLRLCTTLQVREKGGLSRPHLRKPSWFLRKGRKTRDNLVAVENKSLTVLWFTIIGVLGKVFSHDNFLRYVRSATNGDMD</sequence>
<dbReference type="Proteomes" id="UP000092444">
    <property type="component" value="Unassembled WGS sequence"/>
</dbReference>
<accession>A0A1B0FJJ7</accession>
<evidence type="ECO:0000313" key="1">
    <source>
        <dbReference type="EnsemblMetazoa" id="GMOY003956-PA"/>
    </source>
</evidence>
<protein>
    <submittedName>
        <fullName evidence="1">Uncharacterized protein</fullName>
    </submittedName>
</protein>
<evidence type="ECO:0000313" key="2">
    <source>
        <dbReference type="Proteomes" id="UP000092444"/>
    </source>
</evidence>
<dbReference type="EMBL" id="CCAG010020116">
    <property type="status" value="NOT_ANNOTATED_CDS"/>
    <property type="molecule type" value="Genomic_DNA"/>
</dbReference>